<evidence type="ECO:0000313" key="1">
    <source>
        <dbReference type="EMBL" id="RKF41056.1"/>
    </source>
</evidence>
<dbReference type="Proteomes" id="UP000286402">
    <property type="component" value="Unassembled WGS sequence"/>
</dbReference>
<keyword evidence="2" id="KW-1185">Reference proteome</keyword>
<name>A0A420G796_9SPHI</name>
<protein>
    <submittedName>
        <fullName evidence="1">Uncharacterized protein</fullName>
    </submittedName>
</protein>
<reference evidence="1 2" key="1">
    <citation type="submission" date="2016-07" db="EMBL/GenBank/DDBJ databases">
        <title>Genome analysis of Sphingobacterium siyangense T12B17.</title>
        <authorList>
            <person name="Xu D."/>
            <person name="Su Y."/>
            <person name="Zheng S."/>
        </authorList>
    </citation>
    <scope>NUCLEOTIDE SEQUENCE [LARGE SCALE GENOMIC DNA]</scope>
    <source>
        <strain evidence="1 2">T12B17</strain>
    </source>
</reference>
<dbReference type="EMBL" id="MCAQ01000002">
    <property type="protein sequence ID" value="RKF41056.1"/>
    <property type="molecule type" value="Genomic_DNA"/>
</dbReference>
<proteinExistence type="predicted"/>
<dbReference type="AlphaFoldDB" id="A0A420G796"/>
<organism evidence="1 2">
    <name type="scientific">Sphingobacterium siyangense</name>
    <dbReference type="NCBI Taxonomy" id="459529"/>
    <lineage>
        <taxon>Bacteria</taxon>
        <taxon>Pseudomonadati</taxon>
        <taxon>Bacteroidota</taxon>
        <taxon>Sphingobacteriia</taxon>
        <taxon>Sphingobacteriales</taxon>
        <taxon>Sphingobacteriaceae</taxon>
        <taxon>Sphingobacterium</taxon>
    </lineage>
</organism>
<gene>
    <name evidence="1" type="ORF">BCY89_21810</name>
</gene>
<evidence type="ECO:0000313" key="2">
    <source>
        <dbReference type="Proteomes" id="UP000286402"/>
    </source>
</evidence>
<accession>A0A420G796</accession>
<comment type="caution">
    <text evidence="1">The sequence shown here is derived from an EMBL/GenBank/DDBJ whole genome shotgun (WGS) entry which is preliminary data.</text>
</comment>
<sequence>MKMNIKDVSNELLSRIHDSFKEFDFVLNKSQSEFKRNVNDCTQIVDLFFYKKGQFITIKPEIRIKEHQIEKIYRAVSQIKDRPYLTLGNHLFEIVKYIDHGIEIDDSEEEIRDWLVEDEDDISKLVEIIPKYLKETILPYFDQNSSISRVDELLNKYPRELSIHNVMYPLRANIAIIAAKLNHNPKFDELVEIYDEELLDAEETYREEFVRLKRELK</sequence>